<protein>
    <submittedName>
        <fullName evidence="3">Uncharacterized protein LOC101492183 isoform X2</fullName>
    </submittedName>
</protein>
<keyword evidence="2" id="KW-1185">Reference proteome</keyword>
<keyword evidence="1" id="KW-1133">Transmembrane helix</keyword>
<accession>A0A1S2Z500</accession>
<dbReference type="Proteomes" id="UP000087171">
    <property type="component" value="Unplaced"/>
</dbReference>
<dbReference type="AlphaFoldDB" id="A0A1S2Z500"/>
<dbReference type="RefSeq" id="XP_004515142.1">
    <property type="nucleotide sequence ID" value="XM_004515085.3"/>
</dbReference>
<organism evidence="2 3">
    <name type="scientific">Cicer arietinum</name>
    <name type="common">Chickpea</name>
    <name type="synonym">Garbanzo</name>
    <dbReference type="NCBI Taxonomy" id="3827"/>
    <lineage>
        <taxon>Eukaryota</taxon>
        <taxon>Viridiplantae</taxon>
        <taxon>Streptophyta</taxon>
        <taxon>Embryophyta</taxon>
        <taxon>Tracheophyta</taxon>
        <taxon>Spermatophyta</taxon>
        <taxon>Magnoliopsida</taxon>
        <taxon>eudicotyledons</taxon>
        <taxon>Gunneridae</taxon>
        <taxon>Pentapetalae</taxon>
        <taxon>rosids</taxon>
        <taxon>fabids</taxon>
        <taxon>Fabales</taxon>
        <taxon>Fabaceae</taxon>
        <taxon>Papilionoideae</taxon>
        <taxon>50 kb inversion clade</taxon>
        <taxon>NPAAA clade</taxon>
        <taxon>Hologalegina</taxon>
        <taxon>IRL clade</taxon>
        <taxon>Cicereae</taxon>
        <taxon>Cicer</taxon>
    </lineage>
</organism>
<proteinExistence type="predicted"/>
<evidence type="ECO:0000313" key="2">
    <source>
        <dbReference type="Proteomes" id="UP000087171"/>
    </source>
</evidence>
<keyword evidence="1" id="KW-0812">Transmembrane</keyword>
<name>A0A1S2Z500_CICAR</name>
<reference evidence="3" key="1">
    <citation type="submission" date="2025-08" db="UniProtKB">
        <authorList>
            <consortium name="RefSeq"/>
        </authorList>
    </citation>
    <scope>IDENTIFICATION</scope>
    <source>
        <tissue evidence="3">Etiolated seedlings</tissue>
    </source>
</reference>
<sequence length="105" mass="12343">MDWYRFCAKGKHNSKGEPHILIFCLVKFTHEQFHILLCVLDVVQPPIIFKIKISHSYSSCAIEVPNYNPLVEVCSNFFMSIFILLLIYNGFLIRSNRKIFGYHFV</sequence>
<evidence type="ECO:0000256" key="1">
    <source>
        <dbReference type="SAM" id="Phobius"/>
    </source>
</evidence>
<keyword evidence="1" id="KW-0472">Membrane</keyword>
<evidence type="ECO:0000313" key="3">
    <source>
        <dbReference type="RefSeq" id="XP_004515142.1"/>
    </source>
</evidence>
<feature type="transmembrane region" description="Helical" evidence="1">
    <location>
        <begin position="75"/>
        <end position="93"/>
    </location>
</feature>
<gene>
    <name evidence="3" type="primary">LOC101492183</name>
</gene>